<protein>
    <recommendedName>
        <fullName evidence="4">Type IV pilus assembly protein PilO</fullName>
    </recommendedName>
</protein>
<keyword evidence="1" id="KW-0472">Membrane</keyword>
<keyword evidence="3" id="KW-1185">Reference proteome</keyword>
<dbReference type="EMBL" id="CP002987">
    <property type="protein sequence ID" value="AFA49384.1"/>
    <property type="molecule type" value="Genomic_DNA"/>
</dbReference>
<evidence type="ECO:0000313" key="2">
    <source>
        <dbReference type="EMBL" id="AFA49384.1"/>
    </source>
</evidence>
<dbReference type="RefSeq" id="WP_014356984.1">
    <property type="nucleotide sequence ID" value="NC_016894.1"/>
</dbReference>
<dbReference type="OrthoDB" id="1778351at2"/>
<dbReference type="STRING" id="931626.Awo_c26280"/>
<evidence type="ECO:0008006" key="4">
    <source>
        <dbReference type="Google" id="ProtNLM"/>
    </source>
</evidence>
<keyword evidence="1" id="KW-1133">Transmembrane helix</keyword>
<gene>
    <name evidence="2" type="ordered locus">Awo_c26280</name>
</gene>
<reference evidence="3" key="1">
    <citation type="submission" date="2011-07" db="EMBL/GenBank/DDBJ databases">
        <title>Complete genome sequence of Acetobacterium woodii.</title>
        <authorList>
            <person name="Poehlein A."/>
            <person name="Schmidt S."/>
            <person name="Kaster A.-K."/>
            <person name="Goenrich M."/>
            <person name="Vollmers J."/>
            <person name="Thuermer A."/>
            <person name="Gottschalk G."/>
            <person name="Thauer R.K."/>
            <person name="Daniel R."/>
            <person name="Mueller V."/>
        </authorList>
    </citation>
    <scope>NUCLEOTIDE SEQUENCE [LARGE SCALE GENOMIC DNA]</scope>
    <source>
        <strain evidence="3">ATCC 29683 / DSM 1030 / JCM 2381 / KCTC 1655 / WB1</strain>
    </source>
</reference>
<proteinExistence type="predicted"/>
<name>H6LEU1_ACEWD</name>
<evidence type="ECO:0000256" key="1">
    <source>
        <dbReference type="SAM" id="Phobius"/>
    </source>
</evidence>
<feature type="transmembrane region" description="Helical" evidence="1">
    <location>
        <begin position="26"/>
        <end position="45"/>
    </location>
</feature>
<dbReference type="AlphaFoldDB" id="H6LEU1"/>
<accession>H6LEU1</accession>
<dbReference type="KEGG" id="awo:Awo_c26280"/>
<dbReference type="Proteomes" id="UP000007177">
    <property type="component" value="Chromosome"/>
</dbReference>
<evidence type="ECO:0000313" key="3">
    <source>
        <dbReference type="Proteomes" id="UP000007177"/>
    </source>
</evidence>
<reference evidence="2 3" key="2">
    <citation type="journal article" date="2012" name="PLoS ONE">
        <title>An ancient pathway combining carbon dioxide fixation with the generation and utilization of a sodium ion gradient for ATP synthesis.</title>
        <authorList>
            <person name="Poehlein A."/>
            <person name="Schmidt S."/>
            <person name="Kaster A.K."/>
            <person name="Goenrich M."/>
            <person name="Vollmers J."/>
            <person name="Thurmer A."/>
            <person name="Bertsch J."/>
            <person name="Schuchmann K."/>
            <person name="Voigt B."/>
            <person name="Hecker M."/>
            <person name="Daniel R."/>
            <person name="Thauer R.K."/>
            <person name="Gottschalk G."/>
            <person name="Muller V."/>
        </authorList>
    </citation>
    <scope>NUCLEOTIDE SEQUENCE [LARGE SCALE GENOMIC DNA]</scope>
    <source>
        <strain evidence="3">ATCC 29683 / DSM 1030 / JCM 2381 / KCTC 1655 / WB1</strain>
    </source>
</reference>
<sequence length="227" mass="26034">MKRNEFGENKTNERPKKDQKRQIEKAIVFVSVLVMVIALLIIPKYQTVIEHQALLAERKTYSLALPDAMSEESYLAKLKNIGEQLDELQKNLPSEIDTIQLYEGIANIAEISKVDLVSVKFYPIDPQIDDIIGTKIDNEFIDKEDKSIIGPDKKSFVRCQLIVICSGNDDHLMAFLNELNNFQPAIRILNYEIEGASEKRMSLKLESYGFQDEKTSIIKEKETHDKQ</sequence>
<organism evidence="2 3">
    <name type="scientific">Acetobacterium woodii (strain ATCC 29683 / DSM 1030 / JCM 2381 / KCTC 1655 / WB1)</name>
    <dbReference type="NCBI Taxonomy" id="931626"/>
    <lineage>
        <taxon>Bacteria</taxon>
        <taxon>Bacillati</taxon>
        <taxon>Bacillota</taxon>
        <taxon>Clostridia</taxon>
        <taxon>Eubacteriales</taxon>
        <taxon>Eubacteriaceae</taxon>
        <taxon>Acetobacterium</taxon>
    </lineage>
</organism>
<keyword evidence="1" id="KW-0812">Transmembrane</keyword>
<dbReference type="HOGENOM" id="CLU_1217654_0_0_9"/>